<keyword evidence="1" id="KW-0732">Signal</keyword>
<reference evidence="2 3" key="1">
    <citation type="submission" date="2023-10" db="EMBL/GenBank/DDBJ databases">
        <title>Comparative genomics analysis reveals potential genetic determinants of host preference in Cryptosporidium xiaoi.</title>
        <authorList>
            <person name="Xiao L."/>
            <person name="Li J."/>
        </authorList>
    </citation>
    <scope>NUCLEOTIDE SEQUENCE [LARGE SCALE GENOMIC DNA]</scope>
    <source>
        <strain evidence="2 3">52996</strain>
    </source>
</reference>
<sequence length="899" mass="105977">MWCNTWLLSFTTAIIVVFKPKQAKSIDILNRENTYCNEHNLLDLVCVPRYNINNLIDELIDTSENELDFESPEPLTIYNKLEIFQSPIYSCNHPKSKLIELDSFHKSFMCTNVVEVQKVLQCESGYTLKEVLIENSSNLLGYKESEIRLRTEKEKKYAIKSDKLCIKTVTVPVELSCAEGVMKDGFCVIEKTTNALYECPVGLSVTPKKWCGYIKNDLNEELMDNLIRRTNPGCKVRKVHPWFKSTVIVECYDSKKYTIGITEDDWVNVMPAKVKCPKDYEIVYPKYLNKKEIDSNFVLPPICVSKKYFPRKLMCPGRLLRNNMIVNDRYIVEREINPTPFKQHLNLTHYSCEIQDRKKPTIVCPFYTDNNIVRNRNLDYTLMNTYFQNDEFFVNKIQKYQSGIDELVDNIDYSKDTNDDEFKQDKNKSVVFYSNENYKNYYHVYYRDANEDDLKNYLTSKYDYNLGSSYFPFRLNYTSSENTQKNNSIKEKDAMNNIKMHNNSELNNQYIIRVKNTNNINLNRHINYYKSFLTKNNTSSGDFFNNYQWNLLNRFFKVYVTNQNKFVANIPIHPISHEAITVDKEYILNINLDPTYREFLTFMLNEINNQKTYRKDDKNTGYNDTLIVNEIINNNESIKSTYNKNNTYLNNTEQDVNNVSLPNGSTLLRNYKDNIEGNCNELSNISNTLESISNEFDVIEENVNKQNSTQENKNSIYTNTLNSIGTVYTDWEKSAKIYYMNLDLMKKNQILYSSINNYSHRKRFPYLYDYYSGSPRMENDFGHVRRPAISDHKYRYGSPSEQYYDYTGRYENNNINYYIHKHFNHTKPFKHSPGSNQYYNCVSINETSPIITCPNNHILLPRCIILDFIYSKIIDYIFLKEEEEQATESVDESLTNSEL</sequence>
<accession>A0AAV9XX76</accession>
<protein>
    <submittedName>
        <fullName evidence="2">Uncharacterized protein</fullName>
    </submittedName>
</protein>
<evidence type="ECO:0000256" key="1">
    <source>
        <dbReference type="SAM" id="SignalP"/>
    </source>
</evidence>
<evidence type="ECO:0000313" key="2">
    <source>
        <dbReference type="EMBL" id="KAK6589282.1"/>
    </source>
</evidence>
<organism evidence="2 3">
    <name type="scientific">Cryptosporidium xiaoi</name>
    <dbReference type="NCBI Taxonomy" id="659607"/>
    <lineage>
        <taxon>Eukaryota</taxon>
        <taxon>Sar</taxon>
        <taxon>Alveolata</taxon>
        <taxon>Apicomplexa</taxon>
        <taxon>Conoidasida</taxon>
        <taxon>Coccidia</taxon>
        <taxon>Eucoccidiorida</taxon>
        <taxon>Eimeriorina</taxon>
        <taxon>Cryptosporidiidae</taxon>
        <taxon>Cryptosporidium</taxon>
    </lineage>
</organism>
<dbReference type="AlphaFoldDB" id="A0AAV9XX76"/>
<evidence type="ECO:0000313" key="3">
    <source>
        <dbReference type="Proteomes" id="UP001311799"/>
    </source>
</evidence>
<keyword evidence="3" id="KW-1185">Reference proteome</keyword>
<feature type="chain" id="PRO_5043956645" evidence="1">
    <location>
        <begin position="24"/>
        <end position="899"/>
    </location>
</feature>
<gene>
    <name evidence="2" type="ORF">RS030_213308</name>
</gene>
<feature type="signal peptide" evidence="1">
    <location>
        <begin position="1"/>
        <end position="23"/>
    </location>
</feature>
<proteinExistence type="predicted"/>
<dbReference type="EMBL" id="JAWDEY010000013">
    <property type="protein sequence ID" value="KAK6589282.1"/>
    <property type="molecule type" value="Genomic_DNA"/>
</dbReference>
<comment type="caution">
    <text evidence="2">The sequence shown here is derived from an EMBL/GenBank/DDBJ whole genome shotgun (WGS) entry which is preliminary data.</text>
</comment>
<dbReference type="Proteomes" id="UP001311799">
    <property type="component" value="Unassembled WGS sequence"/>
</dbReference>
<name>A0AAV9XX76_9CRYT</name>